<evidence type="ECO:0000313" key="2">
    <source>
        <dbReference type="Proteomes" id="UP000565723"/>
    </source>
</evidence>
<sequence>MIYPTQGAASVLGLCGIEAHDLHHLISRQPDVAVGLDDVDVLGAVGVFVDGGVVFEGVSEQGLTFMIDDVVHVFFLM</sequence>
<protein>
    <submittedName>
        <fullName evidence="1">Uncharacterized protein</fullName>
    </submittedName>
</protein>
<dbReference type="EMBL" id="JABXIY010000028">
    <property type="protein sequence ID" value="NVK97488.1"/>
    <property type="molecule type" value="Genomic_DNA"/>
</dbReference>
<dbReference type="Proteomes" id="UP000565723">
    <property type="component" value="Unassembled WGS sequence"/>
</dbReference>
<evidence type="ECO:0000313" key="1">
    <source>
        <dbReference type="EMBL" id="NVK97488.1"/>
    </source>
</evidence>
<gene>
    <name evidence="1" type="ORF">HW564_11200</name>
</gene>
<organism evidence="1 2">
    <name type="scientific">Ruegeria pomeroyi</name>
    <dbReference type="NCBI Taxonomy" id="89184"/>
    <lineage>
        <taxon>Bacteria</taxon>
        <taxon>Pseudomonadati</taxon>
        <taxon>Pseudomonadota</taxon>
        <taxon>Alphaproteobacteria</taxon>
        <taxon>Rhodobacterales</taxon>
        <taxon>Roseobacteraceae</taxon>
        <taxon>Ruegeria</taxon>
    </lineage>
</organism>
<proteinExistence type="predicted"/>
<dbReference type="RefSeq" id="WP_144083965.1">
    <property type="nucleotide sequence ID" value="NZ_CP076685.1"/>
</dbReference>
<reference evidence="1 2" key="1">
    <citation type="journal article" date="2020" name="Proc. Natl. Acad. Sci. U.S.A.">
        <title>Ecological drivers of bacterial community assembly in synthetic phycospheres.</title>
        <authorList>
            <person name="Fu H."/>
            <person name="Uchimiya M."/>
            <person name="Gore J."/>
            <person name="Moran M.A."/>
        </authorList>
    </citation>
    <scope>NUCLEOTIDE SEQUENCE [LARGE SCALE GENOMIC DNA]</scope>
    <source>
        <strain evidence="1">HF-Din03</strain>
    </source>
</reference>
<comment type="caution">
    <text evidence="1">The sequence shown here is derived from an EMBL/GenBank/DDBJ whole genome shotgun (WGS) entry which is preliminary data.</text>
</comment>
<dbReference type="AlphaFoldDB" id="A0A850LHS2"/>
<name>A0A850LHS2_9RHOB</name>
<accession>A0A850LHS2</accession>